<keyword evidence="7 10" id="KW-0067">ATP-binding</keyword>
<gene>
    <name evidence="12" type="primary">lysX</name>
</gene>
<proteinExistence type="inferred from homology"/>
<dbReference type="PROSITE" id="PS50975">
    <property type="entry name" value="ATP_GRASP"/>
    <property type="match status" value="1"/>
</dbReference>
<dbReference type="GO" id="GO:0009085">
    <property type="term" value="P:lysine biosynthetic process"/>
    <property type="evidence" value="ECO:0007669"/>
    <property type="project" value="InterPro"/>
</dbReference>
<evidence type="ECO:0000313" key="12">
    <source>
        <dbReference type="EMBL" id="AIE94285.1"/>
    </source>
</evidence>
<dbReference type="PANTHER" id="PTHR21621">
    <property type="entry name" value="RIBOSOMAL PROTEIN S6 MODIFICATION PROTEIN"/>
    <property type="match status" value="1"/>
</dbReference>
<dbReference type="AlphaFoldDB" id="A0A075FRI6"/>
<evidence type="ECO:0000256" key="9">
    <source>
        <dbReference type="ARBA" id="ARBA00029440"/>
    </source>
</evidence>
<dbReference type="InterPro" id="IPR013815">
    <property type="entry name" value="ATP_grasp_subdomain_1"/>
</dbReference>
<evidence type="ECO:0000256" key="3">
    <source>
        <dbReference type="ARBA" id="ARBA00022598"/>
    </source>
</evidence>
<evidence type="ECO:0000259" key="11">
    <source>
        <dbReference type="PROSITE" id="PS50975"/>
    </source>
</evidence>
<sequence length="282" mass="31350">MTDKITVLYDTIRLEEKLLIKAAERHDIQIEMVDCKQLFVDLNKNTHEFGNVLQRCVSYYRNIHATATLEGLGARVVNSLNTGLLAGNKLFTHMLLQKAGVATPEATIAFSKESAMESLEKTGYPKIIKPTVGSWGRMVSKLNDKDSAEGVIEARESMHPAYQMYFLEEFVQRPPRDIRAIVIGDTVAGAIYRVSNDSNWKTNTHLGGSAEICEVTNELEDICIKAKNAVQGEIVGVDLMESNDKGLVVHEINNTTEFRNVVKVTGNDIPTQMLDYLKNSSG</sequence>
<keyword evidence="6 10" id="KW-0547">Nucleotide-binding</keyword>
<dbReference type="GO" id="GO:0005737">
    <property type="term" value="C:cytoplasm"/>
    <property type="evidence" value="ECO:0007669"/>
    <property type="project" value="TreeGrafter"/>
</dbReference>
<dbReference type="InterPro" id="IPR013651">
    <property type="entry name" value="ATP-grasp_RimK-type"/>
</dbReference>
<name>A0A075FRI6_9ARCH</name>
<feature type="domain" description="ATP-grasp" evidence="11">
    <location>
        <begin position="93"/>
        <end position="278"/>
    </location>
</feature>
<dbReference type="InterPro" id="IPR016185">
    <property type="entry name" value="PreATP-grasp_dom_sf"/>
</dbReference>
<dbReference type="Pfam" id="PF08443">
    <property type="entry name" value="RimK"/>
    <property type="match status" value="1"/>
</dbReference>
<dbReference type="FunFam" id="3.30.1490.20:FF:000025">
    <property type="entry name" value="Alpha-aminoadipate--LysW ligase LysX protein"/>
    <property type="match status" value="1"/>
</dbReference>
<accession>A0A075FRI6</accession>
<evidence type="ECO:0000256" key="10">
    <source>
        <dbReference type="PROSITE-ProRule" id="PRU00409"/>
    </source>
</evidence>
<dbReference type="GO" id="GO:0046872">
    <property type="term" value="F:metal ion binding"/>
    <property type="evidence" value="ECO:0007669"/>
    <property type="project" value="UniProtKB-KW"/>
</dbReference>
<dbReference type="Pfam" id="PF22626">
    <property type="entry name" value="LysX_preATP_grasp"/>
    <property type="match status" value="1"/>
</dbReference>
<evidence type="ECO:0000256" key="6">
    <source>
        <dbReference type="ARBA" id="ARBA00022741"/>
    </source>
</evidence>
<keyword evidence="3" id="KW-0436">Ligase</keyword>
<keyword evidence="5" id="KW-0479">Metal-binding</keyword>
<evidence type="ECO:0000256" key="1">
    <source>
        <dbReference type="ARBA" id="ARBA00001946"/>
    </source>
</evidence>
<dbReference type="SUPFAM" id="SSF56059">
    <property type="entry name" value="Glutathione synthetase ATP-binding domain-like"/>
    <property type="match status" value="1"/>
</dbReference>
<dbReference type="SUPFAM" id="SSF52440">
    <property type="entry name" value="PreATP-grasp domain"/>
    <property type="match status" value="1"/>
</dbReference>
<dbReference type="NCBIfam" id="TIGR02144">
    <property type="entry name" value="LysX_arch"/>
    <property type="match status" value="1"/>
</dbReference>
<comment type="cofactor">
    <cofactor evidence="1">
        <name>Mg(2+)</name>
        <dbReference type="ChEBI" id="CHEBI:18420"/>
    </cofactor>
</comment>
<dbReference type="InterPro" id="IPR011870">
    <property type="entry name" value="LysX_arch"/>
</dbReference>
<dbReference type="PANTHER" id="PTHR21621:SF2">
    <property type="entry name" value="COENZYME GAMMA-F420-2:ALPHA-L-GLUTAMATE LIGASE"/>
    <property type="match status" value="1"/>
</dbReference>
<evidence type="ECO:0000256" key="7">
    <source>
        <dbReference type="ARBA" id="ARBA00022840"/>
    </source>
</evidence>
<dbReference type="Gene3D" id="3.30.470.20">
    <property type="entry name" value="ATP-grasp fold, B domain"/>
    <property type="match status" value="1"/>
</dbReference>
<dbReference type="EMBL" id="KF900419">
    <property type="protein sequence ID" value="AIE94285.1"/>
    <property type="molecule type" value="Genomic_DNA"/>
</dbReference>
<comment type="pathway">
    <text evidence="9">Amino-acid biosynthesis.</text>
</comment>
<dbReference type="InterPro" id="IPR004666">
    <property type="entry name" value="Rp_bS6_RimK/Lys_biosynth_LsyX"/>
</dbReference>
<dbReference type="Gene3D" id="3.40.50.20">
    <property type="match status" value="1"/>
</dbReference>
<dbReference type="InterPro" id="IPR054562">
    <property type="entry name" value="LysX/ArgX_preATP_grasp"/>
</dbReference>
<evidence type="ECO:0000256" key="8">
    <source>
        <dbReference type="ARBA" id="ARBA00022842"/>
    </source>
</evidence>
<dbReference type="GO" id="GO:0043774">
    <property type="term" value="F:coenzyme F420-2 alpha-glutamyl ligase activity"/>
    <property type="evidence" value="ECO:0007669"/>
    <property type="project" value="TreeGrafter"/>
</dbReference>
<comment type="similarity">
    <text evidence="2">Belongs to the RimK family. LysX subfamily.</text>
</comment>
<evidence type="ECO:0000256" key="5">
    <source>
        <dbReference type="ARBA" id="ARBA00022723"/>
    </source>
</evidence>
<reference evidence="12" key="1">
    <citation type="journal article" date="2014" name="Genome Biol. Evol.">
        <title>Pangenome evidence for extensive interdomain horizontal transfer affecting lineage core and shell genes in uncultured planktonic thaumarchaeota and euryarchaeota.</title>
        <authorList>
            <person name="Deschamps P."/>
            <person name="Zivanovic Y."/>
            <person name="Moreira D."/>
            <person name="Rodriguez-Valera F."/>
            <person name="Lopez-Garcia P."/>
        </authorList>
    </citation>
    <scope>NUCLEOTIDE SEQUENCE</scope>
</reference>
<dbReference type="InterPro" id="IPR011761">
    <property type="entry name" value="ATP-grasp"/>
</dbReference>
<dbReference type="FunFam" id="3.30.470.20:FF:000058">
    <property type="entry name" value="Alpha-aminoadipate--LysW ligase LysX protein"/>
    <property type="match status" value="1"/>
</dbReference>
<dbReference type="Gene3D" id="3.30.1490.20">
    <property type="entry name" value="ATP-grasp fold, A domain"/>
    <property type="match status" value="1"/>
</dbReference>
<dbReference type="NCBIfam" id="TIGR00768">
    <property type="entry name" value="rimK_fam"/>
    <property type="match status" value="1"/>
</dbReference>
<protein>
    <submittedName>
        <fullName evidence="12">Lysine biosynthesis enzyme (LysX)</fullName>
    </submittedName>
</protein>
<evidence type="ECO:0000256" key="4">
    <source>
        <dbReference type="ARBA" id="ARBA00022605"/>
    </source>
</evidence>
<evidence type="ECO:0000256" key="2">
    <source>
        <dbReference type="ARBA" id="ARBA00006239"/>
    </source>
</evidence>
<keyword evidence="8" id="KW-0460">Magnesium</keyword>
<organism evidence="12">
    <name type="scientific">uncultured marine thaumarchaeote AD1000_44_E12</name>
    <dbReference type="NCBI Taxonomy" id="1455918"/>
    <lineage>
        <taxon>Archaea</taxon>
        <taxon>Nitrososphaerota</taxon>
        <taxon>environmental samples</taxon>
    </lineage>
</organism>
<keyword evidence="4" id="KW-0028">Amino-acid biosynthesis</keyword>
<dbReference type="GO" id="GO:0005524">
    <property type="term" value="F:ATP binding"/>
    <property type="evidence" value="ECO:0007669"/>
    <property type="project" value="UniProtKB-UniRule"/>
</dbReference>